<name>A0A5J6MGS4_9PROT</name>
<dbReference type="EMBL" id="CP042906">
    <property type="protein sequence ID" value="QEX15685.1"/>
    <property type="molecule type" value="Genomic_DNA"/>
</dbReference>
<sequence length="40" mass="4704">MLSGRQIVGRPYDDVAMFRAASAYERLRPMYDSDDRRPKL</sequence>
<protein>
    <submittedName>
        <fullName evidence="1">Uncharacterized protein</fullName>
    </submittedName>
</protein>
<gene>
    <name evidence="1" type="ORF">FRZ44_09720</name>
</gene>
<evidence type="ECO:0000313" key="2">
    <source>
        <dbReference type="Proteomes" id="UP000326202"/>
    </source>
</evidence>
<dbReference type="RefSeq" id="WP_263641909.1">
    <property type="nucleotide sequence ID" value="NZ_CP042906.1"/>
</dbReference>
<dbReference type="Proteomes" id="UP000326202">
    <property type="component" value="Chromosome"/>
</dbReference>
<dbReference type="KEGG" id="htq:FRZ44_09720"/>
<keyword evidence="2" id="KW-1185">Reference proteome</keyword>
<dbReference type="AlphaFoldDB" id="A0A5J6MGS4"/>
<proteinExistence type="predicted"/>
<evidence type="ECO:0000313" key="1">
    <source>
        <dbReference type="EMBL" id="QEX15685.1"/>
    </source>
</evidence>
<organism evidence="1 2">
    <name type="scientific">Hypericibacter terrae</name>
    <dbReference type="NCBI Taxonomy" id="2602015"/>
    <lineage>
        <taxon>Bacteria</taxon>
        <taxon>Pseudomonadati</taxon>
        <taxon>Pseudomonadota</taxon>
        <taxon>Alphaproteobacteria</taxon>
        <taxon>Rhodospirillales</taxon>
        <taxon>Dongiaceae</taxon>
        <taxon>Hypericibacter</taxon>
    </lineage>
</organism>
<reference evidence="1 2" key="1">
    <citation type="submission" date="2019-08" db="EMBL/GenBank/DDBJ databases">
        <title>Hyperibacter terrae gen. nov., sp. nov. and Hyperibacter viscosus sp. nov., two new members in the family Rhodospirillaceae isolated from the rhizosphere of Hypericum perforatum.</title>
        <authorList>
            <person name="Noviana Z."/>
        </authorList>
    </citation>
    <scope>NUCLEOTIDE SEQUENCE [LARGE SCALE GENOMIC DNA]</scope>
    <source>
        <strain evidence="1 2">R5913</strain>
    </source>
</reference>
<accession>A0A5J6MGS4</accession>